<comment type="caution">
    <text evidence="1">The sequence shown here is derived from an EMBL/GenBank/DDBJ whole genome shotgun (WGS) entry which is preliminary data.</text>
</comment>
<dbReference type="EMBL" id="WESC01000001">
    <property type="protein sequence ID" value="KAB7742776.1"/>
    <property type="molecule type" value="Genomic_DNA"/>
</dbReference>
<dbReference type="Proteomes" id="UP000468901">
    <property type="component" value="Unassembled WGS sequence"/>
</dbReference>
<dbReference type="AlphaFoldDB" id="A0A6N6VT01"/>
<organism evidence="1 2">
    <name type="scientific">Parvibaculum sedimenti</name>
    <dbReference type="NCBI Taxonomy" id="2608632"/>
    <lineage>
        <taxon>Bacteria</taxon>
        <taxon>Pseudomonadati</taxon>
        <taxon>Pseudomonadota</taxon>
        <taxon>Alphaproteobacteria</taxon>
        <taxon>Hyphomicrobiales</taxon>
        <taxon>Parvibaculaceae</taxon>
        <taxon>Parvibaculum</taxon>
    </lineage>
</organism>
<keyword evidence="2" id="KW-1185">Reference proteome</keyword>
<gene>
    <name evidence="1" type="ORF">F2P47_01190</name>
</gene>
<name>A0A6N6VT01_9HYPH</name>
<evidence type="ECO:0000313" key="1">
    <source>
        <dbReference type="EMBL" id="KAB7742776.1"/>
    </source>
</evidence>
<accession>A0A6N6VT01</accession>
<protein>
    <submittedName>
        <fullName evidence="1">Uncharacterized protein</fullName>
    </submittedName>
</protein>
<evidence type="ECO:0000313" key="2">
    <source>
        <dbReference type="Proteomes" id="UP000468901"/>
    </source>
</evidence>
<proteinExistence type="predicted"/>
<sequence length="95" mass="10891">MGVLSAVSAWIERRQQIRRLFQDDARQLIERDPITAYYDAQRAAARARFAGDGQGFLHWAKVAAEVARISNAPMNYEIVESIVDEEERRARLSLE</sequence>
<reference evidence="1 2" key="1">
    <citation type="submission" date="2019-09" db="EMBL/GenBank/DDBJ databases">
        <title>Parvibaculum sedimenti sp. nov., isolated from sediment.</title>
        <authorList>
            <person name="Wang Y."/>
        </authorList>
    </citation>
    <scope>NUCLEOTIDE SEQUENCE [LARGE SCALE GENOMIC DNA]</scope>
    <source>
        <strain evidence="1 2">HXT-9</strain>
    </source>
</reference>